<accession>A0ABS5Z853</accession>
<name>A0ABS5Z853_9ACTN</name>
<evidence type="ECO:0000313" key="1">
    <source>
        <dbReference type="EMBL" id="MBU2670665.1"/>
    </source>
</evidence>
<keyword evidence="2" id="KW-1185">Reference proteome</keyword>
<sequence>MDGRSQAHPSGRGVRILLRVTLEPEKPRPRRNPWAPFMRSLTDLATALDVPVPADAQPDRESSWAVERLVLEAIKERRPLAEDLFAPVMNAAIHHPDPSFNARFVFPLVGDFGRRRVRLALIDVMRSGPEADRAGAAYAWYQSYVPMSYLTDGIPEDRRPAGFDQVDDLWEPWDEACLRAFLATDDLRARRAIVAILPARDKVAEHLRDLAAEMIRQVRVGGDSYMNSRIFGEGLPPPW</sequence>
<dbReference type="RefSeq" id="WP_215795898.1">
    <property type="nucleotide sequence ID" value="NZ_JAHKKG010000022.1"/>
</dbReference>
<gene>
    <name evidence="1" type="ORF">KOI35_44910</name>
</gene>
<dbReference type="EMBL" id="JAHKKG010000022">
    <property type="protein sequence ID" value="MBU2670665.1"/>
    <property type="molecule type" value="Genomic_DNA"/>
</dbReference>
<evidence type="ECO:0000313" key="2">
    <source>
        <dbReference type="Proteomes" id="UP001519654"/>
    </source>
</evidence>
<proteinExistence type="predicted"/>
<dbReference type="Proteomes" id="UP001519654">
    <property type="component" value="Unassembled WGS sequence"/>
</dbReference>
<organism evidence="1 2">
    <name type="scientific">Paractinoplanes bogorensis</name>
    <dbReference type="NCBI Taxonomy" id="1610840"/>
    <lineage>
        <taxon>Bacteria</taxon>
        <taxon>Bacillati</taxon>
        <taxon>Actinomycetota</taxon>
        <taxon>Actinomycetes</taxon>
        <taxon>Micromonosporales</taxon>
        <taxon>Micromonosporaceae</taxon>
        <taxon>Paractinoplanes</taxon>
    </lineage>
</organism>
<comment type="caution">
    <text evidence="1">The sequence shown here is derived from an EMBL/GenBank/DDBJ whole genome shotgun (WGS) entry which is preliminary data.</text>
</comment>
<protein>
    <submittedName>
        <fullName evidence="1">Uncharacterized protein</fullName>
    </submittedName>
</protein>
<reference evidence="1 2" key="1">
    <citation type="submission" date="2021-06" db="EMBL/GenBank/DDBJ databases">
        <title>Actinoplanes lichenicola sp. nov., and Actinoplanes ovalisporus sp. nov., isolated from lichen in Thailand.</title>
        <authorList>
            <person name="Saeng-In P."/>
            <person name="Kanchanasin P."/>
            <person name="Yuki M."/>
            <person name="Kudo T."/>
            <person name="Ohkuma M."/>
            <person name="Phongsopitanun W."/>
            <person name="Tanasupawat S."/>
        </authorList>
    </citation>
    <scope>NUCLEOTIDE SEQUENCE [LARGE SCALE GENOMIC DNA]</scope>
    <source>
        <strain evidence="1 2">NBRC 110975</strain>
    </source>
</reference>